<evidence type="ECO:0000313" key="1">
    <source>
        <dbReference type="EMBL" id="MPC51640.1"/>
    </source>
</evidence>
<protein>
    <submittedName>
        <fullName evidence="1">Uncharacterized protein</fullName>
    </submittedName>
</protein>
<name>A0A5B7FV47_PORTR</name>
<dbReference type="AlphaFoldDB" id="A0A5B7FV47"/>
<dbReference type="Proteomes" id="UP000324222">
    <property type="component" value="Unassembled WGS sequence"/>
</dbReference>
<accession>A0A5B7FV47</accession>
<proteinExistence type="predicted"/>
<keyword evidence="2" id="KW-1185">Reference proteome</keyword>
<comment type="caution">
    <text evidence="1">The sequence shown here is derived from an EMBL/GenBank/DDBJ whole genome shotgun (WGS) entry which is preliminary data.</text>
</comment>
<gene>
    <name evidence="1" type="ORF">E2C01_045491</name>
</gene>
<reference evidence="1 2" key="1">
    <citation type="submission" date="2019-05" db="EMBL/GenBank/DDBJ databases">
        <title>Another draft genome of Portunus trituberculatus and its Hox gene families provides insights of decapod evolution.</title>
        <authorList>
            <person name="Jeong J.-H."/>
            <person name="Song I."/>
            <person name="Kim S."/>
            <person name="Choi T."/>
            <person name="Kim D."/>
            <person name="Ryu S."/>
            <person name="Kim W."/>
        </authorList>
    </citation>
    <scope>NUCLEOTIDE SEQUENCE [LARGE SCALE GENOMIC DNA]</scope>
    <source>
        <tissue evidence="1">Muscle</tissue>
    </source>
</reference>
<evidence type="ECO:0000313" key="2">
    <source>
        <dbReference type="Proteomes" id="UP000324222"/>
    </source>
</evidence>
<sequence>MPPITIPLPAPISRYLYPSVTITHIPLHCAITPSHGAHWGSLGRSLRVCVAICVLLAPPTLPRRVGTFGACGDGRRGGTPLHCTAGKRYWRQFGSRSYNSEWILDANERLGHKGKELSDGETGSD</sequence>
<organism evidence="1 2">
    <name type="scientific">Portunus trituberculatus</name>
    <name type="common">Swimming crab</name>
    <name type="synonym">Neptunus trituberculatus</name>
    <dbReference type="NCBI Taxonomy" id="210409"/>
    <lineage>
        <taxon>Eukaryota</taxon>
        <taxon>Metazoa</taxon>
        <taxon>Ecdysozoa</taxon>
        <taxon>Arthropoda</taxon>
        <taxon>Crustacea</taxon>
        <taxon>Multicrustacea</taxon>
        <taxon>Malacostraca</taxon>
        <taxon>Eumalacostraca</taxon>
        <taxon>Eucarida</taxon>
        <taxon>Decapoda</taxon>
        <taxon>Pleocyemata</taxon>
        <taxon>Brachyura</taxon>
        <taxon>Eubrachyura</taxon>
        <taxon>Portunoidea</taxon>
        <taxon>Portunidae</taxon>
        <taxon>Portuninae</taxon>
        <taxon>Portunus</taxon>
    </lineage>
</organism>
<dbReference type="EMBL" id="VSRR010010311">
    <property type="protein sequence ID" value="MPC51640.1"/>
    <property type="molecule type" value="Genomic_DNA"/>
</dbReference>